<keyword evidence="2" id="KW-1185">Reference proteome</keyword>
<gene>
    <name evidence="1" type="ORF">FHR33_000454</name>
</gene>
<dbReference type="AlphaFoldDB" id="A0A7W5V2Q1"/>
<organism evidence="1 2">
    <name type="scientific">Nonomuraea dietziae</name>
    <dbReference type="NCBI Taxonomy" id="65515"/>
    <lineage>
        <taxon>Bacteria</taxon>
        <taxon>Bacillati</taxon>
        <taxon>Actinomycetota</taxon>
        <taxon>Actinomycetes</taxon>
        <taxon>Streptosporangiales</taxon>
        <taxon>Streptosporangiaceae</taxon>
        <taxon>Nonomuraea</taxon>
    </lineage>
</organism>
<accession>A0A7W5V2Q1</accession>
<dbReference type="EMBL" id="JACIBV010000001">
    <property type="protein sequence ID" value="MBB3724594.1"/>
    <property type="molecule type" value="Genomic_DNA"/>
</dbReference>
<proteinExistence type="predicted"/>
<protein>
    <submittedName>
        <fullName evidence="1">Uncharacterized protein</fullName>
    </submittedName>
</protein>
<sequence>MPKSDAAMLKAGSRQWHRCQAGSWRALATEYLVRRSIVPDDAAIEARWAAWRGYLVDYARASGETRGMMPEQWADELLGWGGPDKTFRSKLPRPVIAMVWLDILGQEVTLEKIAAVAPTVLKADGLTWQEFQAWKDVVAQGDVPTPAGPASGA</sequence>
<evidence type="ECO:0000313" key="1">
    <source>
        <dbReference type="EMBL" id="MBB3724594.1"/>
    </source>
</evidence>
<dbReference type="RefSeq" id="WP_183642740.1">
    <property type="nucleotide sequence ID" value="NZ_BAAAXX010000016.1"/>
</dbReference>
<name>A0A7W5V2Q1_9ACTN</name>
<reference evidence="1 2" key="1">
    <citation type="submission" date="2020-08" db="EMBL/GenBank/DDBJ databases">
        <title>Sequencing the genomes of 1000 actinobacteria strains.</title>
        <authorList>
            <person name="Klenk H.-P."/>
        </authorList>
    </citation>
    <scope>NUCLEOTIDE SEQUENCE [LARGE SCALE GENOMIC DNA]</scope>
    <source>
        <strain evidence="1 2">DSM 44320</strain>
    </source>
</reference>
<dbReference type="GeneID" id="95387088"/>
<evidence type="ECO:0000313" key="2">
    <source>
        <dbReference type="Proteomes" id="UP000579945"/>
    </source>
</evidence>
<comment type="caution">
    <text evidence="1">The sequence shown here is derived from an EMBL/GenBank/DDBJ whole genome shotgun (WGS) entry which is preliminary data.</text>
</comment>
<dbReference type="Proteomes" id="UP000579945">
    <property type="component" value="Unassembled WGS sequence"/>
</dbReference>